<organism evidence="1 2">
    <name type="scientific">Mangrovihabitans endophyticus</name>
    <dbReference type="NCBI Taxonomy" id="1751298"/>
    <lineage>
        <taxon>Bacteria</taxon>
        <taxon>Bacillati</taxon>
        <taxon>Actinomycetota</taxon>
        <taxon>Actinomycetes</taxon>
        <taxon>Micromonosporales</taxon>
        <taxon>Micromonosporaceae</taxon>
        <taxon>Mangrovihabitans</taxon>
    </lineage>
</organism>
<reference evidence="1" key="2">
    <citation type="submission" date="2020-09" db="EMBL/GenBank/DDBJ databases">
        <authorList>
            <person name="Sun Q."/>
            <person name="Zhou Y."/>
        </authorList>
    </citation>
    <scope>NUCLEOTIDE SEQUENCE</scope>
    <source>
        <strain evidence="1">CGMCC 4.7299</strain>
    </source>
</reference>
<proteinExistence type="predicted"/>
<protein>
    <submittedName>
        <fullName evidence="1">Uncharacterized protein</fullName>
    </submittedName>
</protein>
<dbReference type="Proteomes" id="UP000656042">
    <property type="component" value="Unassembled WGS sequence"/>
</dbReference>
<name>A0A8J3C588_9ACTN</name>
<comment type="caution">
    <text evidence="1">The sequence shown here is derived from an EMBL/GenBank/DDBJ whole genome shotgun (WGS) entry which is preliminary data.</text>
</comment>
<gene>
    <name evidence="1" type="ORF">GCM10012284_52540</name>
</gene>
<accession>A0A8J3C588</accession>
<dbReference type="AlphaFoldDB" id="A0A8J3C588"/>
<evidence type="ECO:0000313" key="2">
    <source>
        <dbReference type="Proteomes" id="UP000656042"/>
    </source>
</evidence>
<sequence length="109" mass="11817">MTEVDQKQAQTIPRKERLCWNCAHGCRTEKKIYGWVCANCAYEFDQYFSVLTIFHGPIGAAEAFAHAKAHGMLPPPGPRGRGVNVRKPGGVPVAVQFALATHGLALPSA</sequence>
<evidence type="ECO:0000313" key="1">
    <source>
        <dbReference type="EMBL" id="GGL11299.1"/>
    </source>
</evidence>
<keyword evidence="2" id="KW-1185">Reference proteome</keyword>
<dbReference type="EMBL" id="BMMX01000036">
    <property type="protein sequence ID" value="GGL11299.1"/>
    <property type="molecule type" value="Genomic_DNA"/>
</dbReference>
<reference evidence="1" key="1">
    <citation type="journal article" date="2014" name="Int. J. Syst. Evol. Microbiol.">
        <title>Complete genome sequence of Corynebacterium casei LMG S-19264T (=DSM 44701T), isolated from a smear-ripened cheese.</title>
        <authorList>
            <consortium name="US DOE Joint Genome Institute (JGI-PGF)"/>
            <person name="Walter F."/>
            <person name="Albersmeier A."/>
            <person name="Kalinowski J."/>
            <person name="Ruckert C."/>
        </authorList>
    </citation>
    <scope>NUCLEOTIDE SEQUENCE</scope>
    <source>
        <strain evidence="1">CGMCC 4.7299</strain>
    </source>
</reference>